<keyword evidence="1" id="KW-1133">Transmembrane helix</keyword>
<evidence type="ECO:0000313" key="3">
    <source>
        <dbReference type="Proteomes" id="UP000322887"/>
    </source>
</evidence>
<keyword evidence="1" id="KW-0812">Transmembrane</keyword>
<dbReference type="EMBL" id="CP042910">
    <property type="protein sequence ID" value="QEG18923.1"/>
    <property type="molecule type" value="Genomic_DNA"/>
</dbReference>
<keyword evidence="3" id="KW-1185">Reference proteome</keyword>
<dbReference type="GeneID" id="98649269"/>
<proteinExistence type="predicted"/>
<protein>
    <submittedName>
        <fullName evidence="2">Uncharacterized protein</fullName>
    </submittedName>
</protein>
<sequence>MTAKHCTYIGMIIGIAFYLIFVRQSLVEAGVGAGTMIVSAFFAVMGAGVGSGIGLALFGKPDDPGDKSK</sequence>
<dbReference type="Proteomes" id="UP000322887">
    <property type="component" value="Chromosome"/>
</dbReference>
<gene>
    <name evidence="2" type="ORF">GmarT_48180</name>
</gene>
<evidence type="ECO:0000313" key="2">
    <source>
        <dbReference type="EMBL" id="QEG18923.1"/>
    </source>
</evidence>
<name>A0ABX5YTS9_9PLAN</name>
<feature type="transmembrane region" description="Helical" evidence="1">
    <location>
        <begin position="7"/>
        <end position="26"/>
    </location>
</feature>
<keyword evidence="1" id="KW-0472">Membrane</keyword>
<accession>A0ABX5YTS9</accession>
<feature type="transmembrane region" description="Helical" evidence="1">
    <location>
        <begin position="32"/>
        <end position="59"/>
    </location>
</feature>
<reference evidence="2 3" key="1">
    <citation type="submission" date="2019-08" db="EMBL/GenBank/DDBJ databases">
        <title>Deep-cultivation of Planctomycetes and their phenomic and genomic characterization uncovers novel biology.</title>
        <authorList>
            <person name="Wiegand S."/>
            <person name="Jogler M."/>
            <person name="Boedeker C."/>
            <person name="Pinto D."/>
            <person name="Vollmers J."/>
            <person name="Rivas-Marin E."/>
            <person name="Kohn T."/>
            <person name="Peeters S.H."/>
            <person name="Heuer A."/>
            <person name="Rast P."/>
            <person name="Oberbeckmann S."/>
            <person name="Bunk B."/>
            <person name="Jeske O."/>
            <person name="Meyerdierks A."/>
            <person name="Storesund J.E."/>
            <person name="Kallscheuer N."/>
            <person name="Luecker S."/>
            <person name="Lage O.M."/>
            <person name="Pohl T."/>
            <person name="Merkel B.J."/>
            <person name="Hornburger P."/>
            <person name="Mueller R.-W."/>
            <person name="Bruemmer F."/>
            <person name="Labrenz M."/>
            <person name="Spormann A.M."/>
            <person name="Op den Camp H."/>
            <person name="Overmann J."/>
            <person name="Amann R."/>
            <person name="Jetten M.S.M."/>
            <person name="Mascher T."/>
            <person name="Medema M.H."/>
            <person name="Devos D.P."/>
            <person name="Kaster A.-K."/>
            <person name="Ovreas L."/>
            <person name="Rohde M."/>
            <person name="Galperin M.Y."/>
            <person name="Jogler C."/>
        </authorList>
    </citation>
    <scope>NUCLEOTIDE SEQUENCE [LARGE SCALE GENOMIC DNA]</scope>
    <source>
        <strain evidence="2 3">DSM 8797</strain>
    </source>
</reference>
<evidence type="ECO:0000256" key="1">
    <source>
        <dbReference type="SAM" id="Phobius"/>
    </source>
</evidence>
<organism evidence="2 3">
    <name type="scientific">Gimesia maris</name>
    <dbReference type="NCBI Taxonomy" id="122"/>
    <lineage>
        <taxon>Bacteria</taxon>
        <taxon>Pseudomonadati</taxon>
        <taxon>Planctomycetota</taxon>
        <taxon>Planctomycetia</taxon>
        <taxon>Planctomycetales</taxon>
        <taxon>Planctomycetaceae</taxon>
        <taxon>Gimesia</taxon>
    </lineage>
</organism>
<dbReference type="RefSeq" id="WP_002649371.1">
    <property type="nucleotide sequence ID" value="NZ_CAXAST010000006.1"/>
</dbReference>